<evidence type="ECO:0000313" key="2">
    <source>
        <dbReference type="Proteomes" id="UP000294498"/>
    </source>
</evidence>
<accession>A0A4R8DHZ6</accession>
<dbReference type="RefSeq" id="WP_133998142.1">
    <property type="nucleotide sequence ID" value="NZ_SODV01000002.1"/>
</dbReference>
<proteinExistence type="predicted"/>
<evidence type="ECO:0000313" key="1">
    <source>
        <dbReference type="EMBL" id="TDW96894.1"/>
    </source>
</evidence>
<gene>
    <name evidence="1" type="ORF">EDB95_4730</name>
</gene>
<dbReference type="InterPro" id="IPR018841">
    <property type="entry name" value="DUF2442"/>
</dbReference>
<dbReference type="EMBL" id="SODV01000002">
    <property type="protein sequence ID" value="TDW96894.1"/>
    <property type="molecule type" value="Genomic_DNA"/>
</dbReference>
<protein>
    <submittedName>
        <fullName evidence="1">Uncharacterized protein DUF2442</fullName>
    </submittedName>
</protein>
<sequence>MRTITNIKALNDYLLECVFSDGSTRIADIKPFLTAEAFKPLLDPRIFSSTLSNQGYFVEWKDQDIDLSADTLWHISAQA</sequence>
<comment type="caution">
    <text evidence="1">The sequence shown here is derived from an EMBL/GenBank/DDBJ whole genome shotgun (WGS) entry which is preliminary data.</text>
</comment>
<reference evidence="1 2" key="1">
    <citation type="submission" date="2019-03" db="EMBL/GenBank/DDBJ databases">
        <title>Genomic Encyclopedia of Type Strains, Phase IV (KMG-IV): sequencing the most valuable type-strain genomes for metagenomic binning, comparative biology and taxonomic classification.</title>
        <authorList>
            <person name="Goeker M."/>
        </authorList>
    </citation>
    <scope>NUCLEOTIDE SEQUENCE [LARGE SCALE GENOMIC DNA]</scope>
    <source>
        <strain evidence="1 2">DSM 100059</strain>
    </source>
</reference>
<name>A0A4R8DHZ6_9BACT</name>
<dbReference type="AlphaFoldDB" id="A0A4R8DHZ6"/>
<dbReference type="Gene3D" id="3.30.2020.10">
    <property type="entry name" value="NE0471-like N-terminal domain"/>
    <property type="match status" value="1"/>
</dbReference>
<dbReference type="SUPFAM" id="SSF143880">
    <property type="entry name" value="NE0471 N-terminal domain-like"/>
    <property type="match status" value="1"/>
</dbReference>
<dbReference type="InterPro" id="IPR036782">
    <property type="entry name" value="NE0471-like_N"/>
</dbReference>
<organism evidence="1 2">
    <name type="scientific">Dinghuibacter silviterrae</name>
    <dbReference type="NCBI Taxonomy" id="1539049"/>
    <lineage>
        <taxon>Bacteria</taxon>
        <taxon>Pseudomonadati</taxon>
        <taxon>Bacteroidota</taxon>
        <taxon>Chitinophagia</taxon>
        <taxon>Chitinophagales</taxon>
        <taxon>Chitinophagaceae</taxon>
        <taxon>Dinghuibacter</taxon>
    </lineage>
</organism>
<keyword evidence="2" id="KW-1185">Reference proteome</keyword>
<dbReference type="Proteomes" id="UP000294498">
    <property type="component" value="Unassembled WGS sequence"/>
</dbReference>
<dbReference type="Pfam" id="PF10387">
    <property type="entry name" value="DUF2442"/>
    <property type="match status" value="1"/>
</dbReference>
<dbReference type="OrthoDB" id="964743at2"/>